<evidence type="ECO:0000256" key="10">
    <source>
        <dbReference type="SAM" id="SignalP"/>
    </source>
</evidence>
<dbReference type="Proteomes" id="UP000081671">
    <property type="component" value="Unplaced"/>
</dbReference>
<keyword evidence="6" id="KW-0325">Glycoprotein</keyword>
<evidence type="ECO:0000256" key="3">
    <source>
        <dbReference type="ARBA" id="ARBA00022729"/>
    </source>
</evidence>
<dbReference type="Gene3D" id="2.60.40.10">
    <property type="entry name" value="Immunoglobulins"/>
    <property type="match status" value="6"/>
</dbReference>
<evidence type="ECO:0000256" key="2">
    <source>
        <dbReference type="ARBA" id="ARBA00022475"/>
    </source>
</evidence>
<keyword evidence="4 9" id="KW-0472">Membrane</keyword>
<dbReference type="InterPro" id="IPR013783">
    <property type="entry name" value="Ig-like_fold"/>
</dbReference>
<feature type="domain" description="Ig-like" evidence="11">
    <location>
        <begin position="284"/>
        <end position="365"/>
    </location>
</feature>
<dbReference type="PROSITE" id="PS50835">
    <property type="entry name" value="IG_LIKE"/>
    <property type="match status" value="5"/>
</dbReference>
<dbReference type="AlphaFoldDB" id="A0A1S3GDI0"/>
<dbReference type="RefSeq" id="XP_012886067.1">
    <property type="nucleotide sequence ID" value="XM_013030613.1"/>
</dbReference>
<dbReference type="InterPro" id="IPR003598">
    <property type="entry name" value="Ig_sub2"/>
</dbReference>
<accession>A0A1S3GDI0</accession>
<keyword evidence="2" id="KW-1003">Cell membrane</keyword>
<feature type="region of interest" description="Disordered" evidence="8">
    <location>
        <begin position="597"/>
        <end position="619"/>
    </location>
</feature>
<evidence type="ECO:0000256" key="8">
    <source>
        <dbReference type="SAM" id="MobiDB-lite"/>
    </source>
</evidence>
<evidence type="ECO:0000256" key="1">
    <source>
        <dbReference type="ARBA" id="ARBA00004236"/>
    </source>
</evidence>
<feature type="domain" description="Ig-like" evidence="11">
    <location>
        <begin position="377"/>
        <end position="460"/>
    </location>
</feature>
<dbReference type="InterPro" id="IPR007110">
    <property type="entry name" value="Ig-like_dom"/>
</dbReference>
<dbReference type="FunCoup" id="A0A1S3GDI0">
    <property type="interactions" value="34"/>
</dbReference>
<dbReference type="InterPro" id="IPR003599">
    <property type="entry name" value="Ig_sub"/>
</dbReference>
<keyword evidence="9" id="KW-0812">Transmembrane</keyword>
<dbReference type="InterPro" id="IPR050488">
    <property type="entry name" value="Ig_Fc_receptor"/>
</dbReference>
<sequence>MVPVFMPLWAILLVLGPVPGQSVSRQFTAALKSRISVQPPWTNYFSGDTVTLSCHKPGFLLYQIKWYHGGKLLSHNTNTFQVNESGNFKCQADNLLPSKSVHLEFSNAQLILQAPFEVFERDSVVLKCQEKKRTSRSNITFYRNGQHLPHQGTEYHIQNAGLQHNGDYRCNNRYASSNKVKIQVQELFPRPVLLARPSQPTDGSPVNLTCDTQLSPQKSNVQLKFCFLKDNLISRQVCSQDPEYHIPAIRKEDSTSYRCKAGTSNIWKTSRPFQIPVQIPVSQPTLTLRTPRTQAVVGDMIELHCEAPRGSPPILYQFYHENIILGRHTAPSGGGASFNLSLTAEHSGNYLCEATNGQEAQRSVTITLNVIVPVSHPGLTLRMPRTQAVVGDTVELHCEVLTGSPPIQYQFYHENVNLGNSSALSGGGASFNLFLTEEHSGNYFCEASNVAGAQQSEAVSIKVIVPVSRPVLTLRAPKAQVVVGDVVELLCEALSGSPPILYQFYYENITLGNSSAPFGGGAFFNFSVTREHSGNYSCEANNRLWAQQSDKVTLFVTGLTGDRSGSVAAGLTGVLLSMVVLAAGALLFHCWLSRKAGRMPASDPTRRPSDSEPQEPTYSNVSGWVELQPVYSNVNSLGGDVVYSEVRRCTKERPYAVASVPLVPENKGSPVIYTEVKVACTSASKPNCQPPQ</sequence>
<dbReference type="SUPFAM" id="SSF48726">
    <property type="entry name" value="Immunoglobulin"/>
    <property type="match status" value="5"/>
</dbReference>
<dbReference type="FunFam" id="2.60.40.10:FF:000357">
    <property type="entry name" value="Fc receptor like 1"/>
    <property type="match status" value="3"/>
</dbReference>
<name>A0A1S3GDI0_DIPOR</name>
<organism evidence="12 13">
    <name type="scientific">Dipodomys ordii</name>
    <name type="common">Ord's kangaroo rat</name>
    <dbReference type="NCBI Taxonomy" id="10020"/>
    <lineage>
        <taxon>Eukaryota</taxon>
        <taxon>Metazoa</taxon>
        <taxon>Chordata</taxon>
        <taxon>Craniata</taxon>
        <taxon>Vertebrata</taxon>
        <taxon>Euteleostomi</taxon>
        <taxon>Mammalia</taxon>
        <taxon>Eutheria</taxon>
        <taxon>Euarchontoglires</taxon>
        <taxon>Glires</taxon>
        <taxon>Rodentia</taxon>
        <taxon>Castorimorpha</taxon>
        <taxon>Heteromyidae</taxon>
        <taxon>Dipodomyinae</taxon>
        <taxon>Dipodomys</taxon>
    </lineage>
</organism>
<dbReference type="GO" id="GO:0004888">
    <property type="term" value="F:transmembrane signaling receptor activity"/>
    <property type="evidence" value="ECO:0007669"/>
    <property type="project" value="TreeGrafter"/>
</dbReference>
<dbReference type="PANTHER" id="PTHR11481:SF68">
    <property type="entry name" value="FC RECEPTOR-LIKE PROTEIN 5"/>
    <property type="match status" value="1"/>
</dbReference>
<keyword evidence="7" id="KW-0393">Immunoglobulin domain</keyword>
<keyword evidence="12" id="KW-1185">Reference proteome</keyword>
<feature type="signal peptide" evidence="10">
    <location>
        <begin position="1"/>
        <end position="20"/>
    </location>
</feature>
<evidence type="ECO:0000256" key="5">
    <source>
        <dbReference type="ARBA" id="ARBA00023157"/>
    </source>
</evidence>
<feature type="transmembrane region" description="Helical" evidence="9">
    <location>
        <begin position="567"/>
        <end position="592"/>
    </location>
</feature>
<gene>
    <name evidence="13" type="primary">LOC105996509</name>
</gene>
<feature type="domain" description="Ig-like" evidence="11">
    <location>
        <begin position="470"/>
        <end position="557"/>
    </location>
</feature>
<dbReference type="SMART" id="SM00408">
    <property type="entry name" value="IGc2"/>
    <property type="match status" value="6"/>
</dbReference>
<keyword evidence="5" id="KW-1015">Disulfide bond</keyword>
<evidence type="ECO:0000256" key="7">
    <source>
        <dbReference type="ARBA" id="ARBA00023319"/>
    </source>
</evidence>
<proteinExistence type="predicted"/>
<evidence type="ECO:0000313" key="12">
    <source>
        <dbReference type="Proteomes" id="UP000081671"/>
    </source>
</evidence>
<keyword evidence="3 10" id="KW-0732">Signal</keyword>
<keyword evidence="9" id="KW-1133">Transmembrane helix</keyword>
<dbReference type="GO" id="GO:0007166">
    <property type="term" value="P:cell surface receptor signaling pathway"/>
    <property type="evidence" value="ECO:0007669"/>
    <property type="project" value="TreeGrafter"/>
</dbReference>
<dbReference type="InParanoid" id="A0A1S3GDI0"/>
<protein>
    <submittedName>
        <fullName evidence="13">Fc receptor-like protein 5 isoform X1</fullName>
    </submittedName>
</protein>
<evidence type="ECO:0000259" key="11">
    <source>
        <dbReference type="PROSITE" id="PS50835"/>
    </source>
</evidence>
<dbReference type="OrthoDB" id="9950534at2759"/>
<evidence type="ECO:0000256" key="6">
    <source>
        <dbReference type="ARBA" id="ARBA00023180"/>
    </source>
</evidence>
<evidence type="ECO:0000313" key="13">
    <source>
        <dbReference type="RefSeq" id="XP_012886067.1"/>
    </source>
</evidence>
<dbReference type="GO" id="GO:0009897">
    <property type="term" value="C:external side of plasma membrane"/>
    <property type="evidence" value="ECO:0007669"/>
    <property type="project" value="TreeGrafter"/>
</dbReference>
<reference evidence="13" key="1">
    <citation type="submission" date="2025-08" db="UniProtKB">
        <authorList>
            <consortium name="RefSeq"/>
        </authorList>
    </citation>
    <scope>IDENTIFICATION</scope>
    <source>
        <tissue evidence="13">Kidney</tissue>
    </source>
</reference>
<comment type="subcellular location">
    <subcellularLocation>
        <location evidence="1">Cell membrane</location>
    </subcellularLocation>
</comment>
<dbReference type="GeneID" id="105996509"/>
<evidence type="ECO:0000256" key="4">
    <source>
        <dbReference type="ARBA" id="ARBA00023136"/>
    </source>
</evidence>
<dbReference type="CDD" id="cd00096">
    <property type="entry name" value="Ig"/>
    <property type="match status" value="2"/>
</dbReference>
<evidence type="ECO:0000256" key="9">
    <source>
        <dbReference type="SAM" id="Phobius"/>
    </source>
</evidence>
<feature type="chain" id="PRO_5010302681" evidence="10">
    <location>
        <begin position="21"/>
        <end position="692"/>
    </location>
</feature>
<dbReference type="KEGG" id="dord:105996509"/>
<dbReference type="Pfam" id="PF13895">
    <property type="entry name" value="Ig_2"/>
    <property type="match status" value="6"/>
</dbReference>
<dbReference type="GO" id="GO:0006955">
    <property type="term" value="P:immune response"/>
    <property type="evidence" value="ECO:0007669"/>
    <property type="project" value="TreeGrafter"/>
</dbReference>
<feature type="domain" description="Ig-like" evidence="11">
    <location>
        <begin position="33"/>
        <end position="106"/>
    </location>
</feature>
<dbReference type="InterPro" id="IPR036179">
    <property type="entry name" value="Ig-like_dom_sf"/>
</dbReference>
<dbReference type="PANTHER" id="PTHR11481">
    <property type="entry name" value="IMMUNOGLOBULIN FC RECEPTOR"/>
    <property type="match status" value="1"/>
</dbReference>
<dbReference type="SMART" id="SM00409">
    <property type="entry name" value="IG"/>
    <property type="match status" value="6"/>
</dbReference>
<feature type="domain" description="Ig-like" evidence="11">
    <location>
        <begin position="189"/>
        <end position="261"/>
    </location>
</feature>